<comment type="subcellular location">
    <subcellularLocation>
        <location evidence="1">Secreted</location>
    </subcellularLocation>
</comment>
<evidence type="ECO:0000256" key="1">
    <source>
        <dbReference type="ARBA" id="ARBA00004613"/>
    </source>
</evidence>
<evidence type="ECO:0000313" key="5">
    <source>
        <dbReference type="EMBL" id="KAH8032140.1"/>
    </source>
</evidence>
<comment type="caution">
    <text evidence="5">The sequence shown here is derived from an EMBL/GenBank/DDBJ whole genome shotgun (WGS) entry which is preliminary data.</text>
</comment>
<organism evidence="5 6">
    <name type="scientific">Rhipicephalus microplus</name>
    <name type="common">Cattle tick</name>
    <name type="synonym">Boophilus microplus</name>
    <dbReference type="NCBI Taxonomy" id="6941"/>
    <lineage>
        <taxon>Eukaryota</taxon>
        <taxon>Metazoa</taxon>
        <taxon>Ecdysozoa</taxon>
        <taxon>Arthropoda</taxon>
        <taxon>Chelicerata</taxon>
        <taxon>Arachnida</taxon>
        <taxon>Acari</taxon>
        <taxon>Parasitiformes</taxon>
        <taxon>Ixodida</taxon>
        <taxon>Ixodoidea</taxon>
        <taxon>Ixodidae</taxon>
        <taxon>Rhipicephalinae</taxon>
        <taxon>Rhipicephalus</taxon>
        <taxon>Boophilus</taxon>
    </lineage>
</organism>
<name>A0A9J6ECS8_RHIMP</name>
<feature type="domain" description="Single" evidence="4">
    <location>
        <begin position="53"/>
        <end position="112"/>
    </location>
</feature>
<feature type="signal peptide" evidence="3">
    <location>
        <begin position="1"/>
        <end position="26"/>
    </location>
</feature>
<reference evidence="5" key="1">
    <citation type="journal article" date="2020" name="Cell">
        <title>Large-Scale Comparative Analyses of Tick Genomes Elucidate Their Genetic Diversity and Vector Capacities.</title>
        <authorList>
            <consortium name="Tick Genome and Microbiome Consortium (TIGMIC)"/>
            <person name="Jia N."/>
            <person name="Wang J."/>
            <person name="Shi W."/>
            <person name="Du L."/>
            <person name="Sun Y."/>
            <person name="Zhan W."/>
            <person name="Jiang J.F."/>
            <person name="Wang Q."/>
            <person name="Zhang B."/>
            <person name="Ji P."/>
            <person name="Bell-Sakyi L."/>
            <person name="Cui X.M."/>
            <person name="Yuan T.T."/>
            <person name="Jiang B.G."/>
            <person name="Yang W.F."/>
            <person name="Lam T.T."/>
            <person name="Chang Q.C."/>
            <person name="Ding S.J."/>
            <person name="Wang X.J."/>
            <person name="Zhu J.G."/>
            <person name="Ruan X.D."/>
            <person name="Zhao L."/>
            <person name="Wei J.T."/>
            <person name="Ye R.Z."/>
            <person name="Que T.C."/>
            <person name="Du C.H."/>
            <person name="Zhou Y.H."/>
            <person name="Cheng J.X."/>
            <person name="Dai P.F."/>
            <person name="Guo W.B."/>
            <person name="Han X.H."/>
            <person name="Huang E.J."/>
            <person name="Li L.F."/>
            <person name="Wei W."/>
            <person name="Gao Y.C."/>
            <person name="Liu J.Z."/>
            <person name="Shao H.Z."/>
            <person name="Wang X."/>
            <person name="Wang C.C."/>
            <person name="Yang T.C."/>
            <person name="Huo Q.B."/>
            <person name="Li W."/>
            <person name="Chen H.Y."/>
            <person name="Chen S.E."/>
            <person name="Zhou L.G."/>
            <person name="Ni X.B."/>
            <person name="Tian J.H."/>
            <person name="Sheng Y."/>
            <person name="Liu T."/>
            <person name="Pan Y.S."/>
            <person name="Xia L.Y."/>
            <person name="Li J."/>
            <person name="Zhao F."/>
            <person name="Cao W.C."/>
        </authorList>
    </citation>
    <scope>NUCLEOTIDE SEQUENCE</scope>
    <source>
        <strain evidence="5">Rmic-2018</strain>
    </source>
</reference>
<evidence type="ECO:0000256" key="3">
    <source>
        <dbReference type="SAM" id="SignalP"/>
    </source>
</evidence>
<reference evidence="5" key="2">
    <citation type="submission" date="2021-09" db="EMBL/GenBank/DDBJ databases">
        <authorList>
            <person name="Jia N."/>
            <person name="Wang J."/>
            <person name="Shi W."/>
            <person name="Du L."/>
            <person name="Sun Y."/>
            <person name="Zhan W."/>
            <person name="Jiang J."/>
            <person name="Wang Q."/>
            <person name="Zhang B."/>
            <person name="Ji P."/>
            <person name="Sakyi L.B."/>
            <person name="Cui X."/>
            <person name="Yuan T."/>
            <person name="Jiang B."/>
            <person name="Yang W."/>
            <person name="Lam T.T.-Y."/>
            <person name="Chang Q."/>
            <person name="Ding S."/>
            <person name="Wang X."/>
            <person name="Zhu J."/>
            <person name="Ruan X."/>
            <person name="Zhao L."/>
            <person name="Wei J."/>
            <person name="Que T."/>
            <person name="Du C."/>
            <person name="Cheng J."/>
            <person name="Dai P."/>
            <person name="Han X."/>
            <person name="Huang E."/>
            <person name="Gao Y."/>
            <person name="Liu J."/>
            <person name="Shao H."/>
            <person name="Ye R."/>
            <person name="Li L."/>
            <person name="Wei W."/>
            <person name="Wang X."/>
            <person name="Wang C."/>
            <person name="Huo Q."/>
            <person name="Li W."/>
            <person name="Guo W."/>
            <person name="Chen H."/>
            <person name="Chen S."/>
            <person name="Zhou L."/>
            <person name="Zhou L."/>
            <person name="Ni X."/>
            <person name="Tian J."/>
            <person name="Zhou Y."/>
            <person name="Sheng Y."/>
            <person name="Liu T."/>
            <person name="Pan Y."/>
            <person name="Xia L."/>
            <person name="Li J."/>
            <person name="Zhao F."/>
            <person name="Cao W."/>
        </authorList>
    </citation>
    <scope>NUCLEOTIDE SEQUENCE</scope>
    <source>
        <strain evidence="5">Rmic-2018</strain>
        <tissue evidence="5">Larvae</tissue>
    </source>
</reference>
<accession>A0A9J6ECS8</accession>
<gene>
    <name evidence="5" type="ORF">HPB51_023284</name>
</gene>
<protein>
    <recommendedName>
        <fullName evidence="4">Single domain-containing protein</fullName>
    </recommendedName>
</protein>
<dbReference type="GO" id="GO:0005576">
    <property type="term" value="C:extracellular region"/>
    <property type="evidence" value="ECO:0007669"/>
    <property type="project" value="UniProtKB-SubCell"/>
</dbReference>
<evidence type="ECO:0000313" key="6">
    <source>
        <dbReference type="Proteomes" id="UP000821866"/>
    </source>
</evidence>
<dbReference type="Pfam" id="PF15430">
    <property type="entry name" value="SVWC"/>
    <property type="match status" value="1"/>
</dbReference>
<dbReference type="InterPro" id="IPR029277">
    <property type="entry name" value="SVWC_dom"/>
</dbReference>
<dbReference type="EMBL" id="JABSTU010000005">
    <property type="protein sequence ID" value="KAH8032140.1"/>
    <property type="molecule type" value="Genomic_DNA"/>
</dbReference>
<dbReference type="AlphaFoldDB" id="A0A9J6ECS8"/>
<evidence type="ECO:0000259" key="4">
    <source>
        <dbReference type="Pfam" id="PF15430"/>
    </source>
</evidence>
<keyword evidence="6" id="KW-1185">Reference proteome</keyword>
<feature type="chain" id="PRO_5039892557" description="Single domain-containing protein" evidence="3">
    <location>
        <begin position="27"/>
        <end position="129"/>
    </location>
</feature>
<sequence length="129" mass="13567">MLPATAYRAYCFALALAVVYVTSGDALNGTFSVSVEEGYCVLNTTSNKDGVVKIKDGKIFGGVDPCMSYVCLADKKTVVTEGCVPLETRGPQCRTEPGRKAAFPACCPVPLCDYEPGTSEAAPEGGRDN</sequence>
<keyword evidence="2" id="KW-0964">Secreted</keyword>
<proteinExistence type="predicted"/>
<dbReference type="Proteomes" id="UP000821866">
    <property type="component" value="Chromosome 3"/>
</dbReference>
<evidence type="ECO:0000256" key="2">
    <source>
        <dbReference type="ARBA" id="ARBA00022525"/>
    </source>
</evidence>
<keyword evidence="3" id="KW-0732">Signal</keyword>